<accession>A0A2P6MZ60</accession>
<dbReference type="AlphaFoldDB" id="A0A2P6MZ60"/>
<feature type="signal peptide" evidence="1">
    <location>
        <begin position="1"/>
        <end position="32"/>
    </location>
</feature>
<organism evidence="2 3">
    <name type="scientific">Planoprotostelium fungivorum</name>
    <dbReference type="NCBI Taxonomy" id="1890364"/>
    <lineage>
        <taxon>Eukaryota</taxon>
        <taxon>Amoebozoa</taxon>
        <taxon>Evosea</taxon>
        <taxon>Variosea</taxon>
        <taxon>Cavosteliida</taxon>
        <taxon>Cavosteliaceae</taxon>
        <taxon>Planoprotostelium</taxon>
    </lineage>
</organism>
<comment type="caution">
    <text evidence="2">The sequence shown here is derived from an EMBL/GenBank/DDBJ whole genome shotgun (WGS) entry which is preliminary data.</text>
</comment>
<keyword evidence="1" id="KW-0732">Signal</keyword>
<dbReference type="EMBL" id="MDYQ01000288">
    <property type="protein sequence ID" value="PRP76989.1"/>
    <property type="molecule type" value="Genomic_DNA"/>
</dbReference>
<gene>
    <name evidence="2" type="ORF">PROFUN_14700</name>
</gene>
<dbReference type="InParanoid" id="A0A2P6MZ60"/>
<protein>
    <submittedName>
        <fullName evidence="2">Uncharacterized protein</fullName>
    </submittedName>
</protein>
<reference evidence="2 3" key="1">
    <citation type="journal article" date="2018" name="Genome Biol. Evol.">
        <title>Multiple Roots of Fruiting Body Formation in Amoebozoa.</title>
        <authorList>
            <person name="Hillmann F."/>
            <person name="Forbes G."/>
            <person name="Novohradska S."/>
            <person name="Ferling I."/>
            <person name="Riege K."/>
            <person name="Groth M."/>
            <person name="Westermann M."/>
            <person name="Marz M."/>
            <person name="Spaller T."/>
            <person name="Winckler T."/>
            <person name="Schaap P."/>
            <person name="Glockner G."/>
        </authorList>
    </citation>
    <scope>NUCLEOTIDE SEQUENCE [LARGE SCALE GENOMIC DNA]</scope>
    <source>
        <strain evidence="2 3">Jena</strain>
    </source>
</reference>
<dbReference type="Proteomes" id="UP000241769">
    <property type="component" value="Unassembled WGS sequence"/>
</dbReference>
<sequence length="55" mass="6242">MSRMDAALKAAAHHSAFIVLILLMSNFNCGAAEDLMGQWRDISTLEKLEYNWMLL</sequence>
<proteinExistence type="predicted"/>
<feature type="chain" id="PRO_5015190766" evidence="1">
    <location>
        <begin position="33"/>
        <end position="55"/>
    </location>
</feature>
<evidence type="ECO:0000313" key="3">
    <source>
        <dbReference type="Proteomes" id="UP000241769"/>
    </source>
</evidence>
<evidence type="ECO:0000313" key="2">
    <source>
        <dbReference type="EMBL" id="PRP76989.1"/>
    </source>
</evidence>
<name>A0A2P6MZ60_9EUKA</name>
<keyword evidence="3" id="KW-1185">Reference proteome</keyword>
<evidence type="ECO:0000256" key="1">
    <source>
        <dbReference type="SAM" id="SignalP"/>
    </source>
</evidence>